<protein>
    <submittedName>
        <fullName evidence="5">Uncharacterized protein</fullName>
    </submittedName>
</protein>
<dbReference type="InterPro" id="IPR011042">
    <property type="entry name" value="6-blade_b-propeller_TolB-like"/>
</dbReference>
<evidence type="ECO:0000313" key="4">
    <source>
        <dbReference type="EMBL" id="CAF1221021.1"/>
    </source>
</evidence>
<dbReference type="Gene3D" id="2.120.10.30">
    <property type="entry name" value="TolB, C-terminal domain"/>
    <property type="match status" value="1"/>
</dbReference>
<evidence type="ECO:0000313" key="5">
    <source>
        <dbReference type="EMBL" id="CAF1500827.1"/>
    </source>
</evidence>
<dbReference type="PANTHER" id="PTHR24104:SF25">
    <property type="entry name" value="PROTEIN LIN-41"/>
    <property type="match status" value="1"/>
</dbReference>
<dbReference type="EMBL" id="CAJNOH010001469">
    <property type="protein sequence ID" value="CAF1221021.1"/>
    <property type="molecule type" value="Genomic_DNA"/>
</dbReference>
<comment type="caution">
    <text evidence="5">The sequence shown here is derived from an EMBL/GenBank/DDBJ whole genome shotgun (WGS) entry which is preliminary data.</text>
</comment>
<dbReference type="SUPFAM" id="SSF101898">
    <property type="entry name" value="NHL repeat"/>
    <property type="match status" value="1"/>
</dbReference>
<evidence type="ECO:0000256" key="3">
    <source>
        <dbReference type="SAM" id="MobiDB-lite"/>
    </source>
</evidence>
<dbReference type="EMBL" id="CAJNOL010002441">
    <property type="protein sequence ID" value="CAF1500827.1"/>
    <property type="molecule type" value="Genomic_DNA"/>
</dbReference>
<gene>
    <name evidence="5" type="ORF">JXQ802_LOCUS40417</name>
    <name evidence="4" type="ORF">PYM288_LOCUS25877</name>
</gene>
<evidence type="ECO:0000256" key="2">
    <source>
        <dbReference type="PROSITE-ProRule" id="PRU00504"/>
    </source>
</evidence>
<dbReference type="Pfam" id="PF01436">
    <property type="entry name" value="NHL"/>
    <property type="match status" value="1"/>
</dbReference>
<dbReference type="InterPro" id="IPR050952">
    <property type="entry name" value="TRIM-NHL_E3_ligases"/>
</dbReference>
<dbReference type="Proteomes" id="UP000663870">
    <property type="component" value="Unassembled WGS sequence"/>
</dbReference>
<evidence type="ECO:0000313" key="6">
    <source>
        <dbReference type="Proteomes" id="UP000663870"/>
    </source>
</evidence>
<dbReference type="CDD" id="cd05819">
    <property type="entry name" value="NHL"/>
    <property type="match status" value="1"/>
</dbReference>
<reference evidence="5" key="1">
    <citation type="submission" date="2021-02" db="EMBL/GenBank/DDBJ databases">
        <authorList>
            <person name="Nowell W R."/>
        </authorList>
    </citation>
    <scope>NUCLEOTIDE SEQUENCE</scope>
</reference>
<feature type="region of interest" description="Disordered" evidence="3">
    <location>
        <begin position="51"/>
        <end position="119"/>
    </location>
</feature>
<keyword evidence="1" id="KW-0677">Repeat</keyword>
<dbReference type="PANTHER" id="PTHR24104">
    <property type="entry name" value="E3 UBIQUITIN-PROTEIN LIGASE NHLRC1-RELATED"/>
    <property type="match status" value="1"/>
</dbReference>
<organism evidence="5 6">
    <name type="scientific">Rotaria sordida</name>
    <dbReference type="NCBI Taxonomy" id="392033"/>
    <lineage>
        <taxon>Eukaryota</taxon>
        <taxon>Metazoa</taxon>
        <taxon>Spiralia</taxon>
        <taxon>Gnathifera</taxon>
        <taxon>Rotifera</taxon>
        <taxon>Eurotatoria</taxon>
        <taxon>Bdelloidea</taxon>
        <taxon>Philodinida</taxon>
        <taxon>Philodinidae</taxon>
        <taxon>Rotaria</taxon>
    </lineage>
</organism>
<dbReference type="GO" id="GO:0008270">
    <property type="term" value="F:zinc ion binding"/>
    <property type="evidence" value="ECO:0007669"/>
    <property type="project" value="UniProtKB-KW"/>
</dbReference>
<dbReference type="Proteomes" id="UP000663854">
    <property type="component" value="Unassembled WGS sequence"/>
</dbReference>
<dbReference type="AlphaFoldDB" id="A0A815T4Z8"/>
<dbReference type="PROSITE" id="PS51125">
    <property type="entry name" value="NHL"/>
    <property type="match status" value="1"/>
</dbReference>
<accession>A0A815T4Z8</accession>
<sequence>MIIIINIYASPTEAGPSMTRKKPEETLTDPAAVTFTRMNTYMMKVAAPVTTTTTTKTTTTSTTTKNRATSATTKTTTTSITTKTTTTSTTTKTRTSSTTTKTTTTSTTTKTTTPSTTTKTTTTTMTMIATASSGSACSVWNVNGVTVAGGNGQGSAANQLNLPLSIAVTSSNDIYVADAYNFRIQLWKPNATQGKTVWPPNGIDSGMGNMTLIRSLHIDQSEKYLYIMDLRNNQVLKWIIGTNTTTIVAGGKGAEAALSQLFCSLSCALTVDSLSNIYISESINSSVVKWAPGALSGQVVAGGNGAGNRPDQLSSYINGIAVDSQFTVFVVDSGNQRVQVSFYHFALVFCIEICPSLSQFEYMIHNPREFSLDGLQYNKIKRQL</sequence>
<keyword evidence="6" id="KW-1185">Reference proteome</keyword>
<name>A0A815T4Z8_9BILA</name>
<dbReference type="InterPro" id="IPR001258">
    <property type="entry name" value="NHL_repeat"/>
</dbReference>
<evidence type="ECO:0000256" key="1">
    <source>
        <dbReference type="ARBA" id="ARBA00022737"/>
    </source>
</evidence>
<feature type="repeat" description="NHL" evidence="2">
    <location>
        <begin position="154"/>
        <end position="190"/>
    </location>
</feature>
<proteinExistence type="predicted"/>